<evidence type="ECO:0000313" key="2">
    <source>
        <dbReference type="EMBL" id="MFC3195151.1"/>
    </source>
</evidence>
<accession>A0ABV7JAM8</accession>
<reference evidence="3" key="1">
    <citation type="journal article" date="2019" name="Int. J. Syst. Evol. Microbiol.">
        <title>The Global Catalogue of Microorganisms (GCM) 10K type strain sequencing project: providing services to taxonomists for standard genome sequencing and annotation.</title>
        <authorList>
            <consortium name="The Broad Institute Genomics Platform"/>
            <consortium name="The Broad Institute Genome Sequencing Center for Infectious Disease"/>
            <person name="Wu L."/>
            <person name="Ma J."/>
        </authorList>
    </citation>
    <scope>NUCLEOTIDE SEQUENCE [LARGE SCALE GENOMIC DNA]</scope>
    <source>
        <strain evidence="3">KCTC 42953</strain>
    </source>
</reference>
<proteinExistence type="predicted"/>
<dbReference type="RefSeq" id="WP_077411759.1">
    <property type="nucleotide sequence ID" value="NZ_JBHRTS010000007.1"/>
</dbReference>
<name>A0ABV7JAM8_9GAMM</name>
<feature type="chain" id="PRO_5046359041" description="Tetratricopeptide repeat protein" evidence="1">
    <location>
        <begin position="21"/>
        <end position="466"/>
    </location>
</feature>
<evidence type="ECO:0000256" key="1">
    <source>
        <dbReference type="SAM" id="SignalP"/>
    </source>
</evidence>
<keyword evidence="3" id="KW-1185">Reference proteome</keyword>
<evidence type="ECO:0000313" key="3">
    <source>
        <dbReference type="Proteomes" id="UP001595533"/>
    </source>
</evidence>
<dbReference type="Proteomes" id="UP001595533">
    <property type="component" value="Unassembled WGS sequence"/>
</dbReference>
<dbReference type="SUPFAM" id="SSF101898">
    <property type="entry name" value="NHL repeat"/>
    <property type="match status" value="1"/>
</dbReference>
<dbReference type="EMBL" id="JBHRTS010000007">
    <property type="protein sequence ID" value="MFC3195151.1"/>
    <property type="molecule type" value="Genomic_DNA"/>
</dbReference>
<evidence type="ECO:0008006" key="4">
    <source>
        <dbReference type="Google" id="ProtNLM"/>
    </source>
</evidence>
<feature type="signal peptide" evidence="1">
    <location>
        <begin position="1"/>
        <end position="20"/>
    </location>
</feature>
<protein>
    <recommendedName>
        <fullName evidence="4">Tetratricopeptide repeat protein</fullName>
    </recommendedName>
</protein>
<organism evidence="2 3">
    <name type="scientific">Marinicella sediminis</name>
    <dbReference type="NCBI Taxonomy" id="1792834"/>
    <lineage>
        <taxon>Bacteria</taxon>
        <taxon>Pseudomonadati</taxon>
        <taxon>Pseudomonadota</taxon>
        <taxon>Gammaproteobacteria</taxon>
        <taxon>Lysobacterales</taxon>
        <taxon>Marinicellaceae</taxon>
        <taxon>Marinicella</taxon>
    </lineage>
</organism>
<sequence length="466" mass="52345">MMMKKPFTLLLLAFTAGIHAQALDPEKIFARDLATIDSLPQLLELADKTLQEEQYSRYELVMKKLTELRPYDPVFRLDLAKAYALQDKKTEAYNDLIELQKAGLSYPVTEHSGFDLIKDTKVFEYIEDGMEQNAQAFGEGKQAFAVSHHYSGMLFENLAWDAKAERFLLGSVRSGAVYQYDEESGFSEFFKAGNPATGPWGVIDLVIDQSADLLWLATATLPHYTGTTQQNFGQAMISKIRLSTGEVLKNMSMAKSDQPKLFTAMHLTTSGDLYFINAFDSTFFRVKNGQETVEPVLALPGLSNIKAITSNAAESVLYVSDYELGLFVINLESLQVVPLIKGGKGFFAGMNDLFYDDGDLIGIQSGVQPARLMRYVLEKDLFLKNLFPIEASHPEFKDLGNGTLVGDHVFYAANTQWAKTDGLGRLLPNSSWEPLVIIKSPTRYRMEEHMLQQQKMEEIKRKRGLK</sequence>
<comment type="caution">
    <text evidence="2">The sequence shown here is derived from an EMBL/GenBank/DDBJ whole genome shotgun (WGS) entry which is preliminary data.</text>
</comment>
<keyword evidence="1" id="KW-0732">Signal</keyword>
<gene>
    <name evidence="2" type="ORF">ACFODZ_12940</name>
</gene>